<evidence type="ECO:0000259" key="6">
    <source>
        <dbReference type="PROSITE" id="PS50026"/>
    </source>
</evidence>
<dbReference type="InterPro" id="IPR051830">
    <property type="entry name" value="NOTCH_homolog"/>
</dbReference>
<evidence type="ECO:0000313" key="7">
    <source>
        <dbReference type="EMBL" id="WAR31955.1"/>
    </source>
</evidence>
<dbReference type="PANTHER" id="PTHR24033">
    <property type="entry name" value="EGF-LIKE DOMAIN-CONTAINING PROTEIN"/>
    <property type="match status" value="1"/>
</dbReference>
<dbReference type="SMART" id="SM00179">
    <property type="entry name" value="EGF_CA"/>
    <property type="match status" value="2"/>
</dbReference>
<dbReference type="Pfam" id="PF00090">
    <property type="entry name" value="TSP_1"/>
    <property type="match status" value="1"/>
</dbReference>
<dbReference type="PROSITE" id="PS01186">
    <property type="entry name" value="EGF_2"/>
    <property type="match status" value="1"/>
</dbReference>
<dbReference type="InterPro" id="IPR000742">
    <property type="entry name" value="EGF"/>
</dbReference>
<proteinExistence type="predicted"/>
<keyword evidence="5" id="KW-0812">Transmembrane</keyword>
<feature type="domain" description="EGF-like" evidence="6">
    <location>
        <begin position="278"/>
        <end position="314"/>
    </location>
</feature>
<feature type="transmembrane region" description="Helical" evidence="5">
    <location>
        <begin position="689"/>
        <end position="708"/>
    </location>
</feature>
<dbReference type="SUPFAM" id="SSF82895">
    <property type="entry name" value="TSP-1 type 1 repeat"/>
    <property type="match status" value="1"/>
</dbReference>
<evidence type="ECO:0000313" key="8">
    <source>
        <dbReference type="Proteomes" id="UP001164746"/>
    </source>
</evidence>
<dbReference type="SMART" id="SM01411">
    <property type="entry name" value="Ephrin_rec_like"/>
    <property type="match status" value="2"/>
</dbReference>
<evidence type="ECO:0000256" key="3">
    <source>
        <dbReference type="ARBA" id="ARBA00023157"/>
    </source>
</evidence>
<dbReference type="SMART" id="SM00181">
    <property type="entry name" value="EGF"/>
    <property type="match status" value="2"/>
</dbReference>
<evidence type="ECO:0000256" key="5">
    <source>
        <dbReference type="SAM" id="Phobius"/>
    </source>
</evidence>
<comment type="caution">
    <text evidence="4">Lacks conserved residue(s) required for the propagation of feature annotation.</text>
</comment>
<dbReference type="Gene3D" id="2.20.100.10">
    <property type="entry name" value="Thrombospondin type-1 (TSP1) repeat"/>
    <property type="match status" value="1"/>
</dbReference>
<dbReference type="PROSITE" id="PS00022">
    <property type="entry name" value="EGF_1"/>
    <property type="match status" value="2"/>
</dbReference>
<dbReference type="Pfam" id="PF07699">
    <property type="entry name" value="Ephrin_rec_like"/>
    <property type="match status" value="2"/>
</dbReference>
<dbReference type="InterPro" id="IPR013032">
    <property type="entry name" value="EGF-like_CS"/>
</dbReference>
<protein>
    <submittedName>
        <fullName evidence="7">NOTCH-like protein</fullName>
    </submittedName>
</protein>
<dbReference type="Gene3D" id="2.60.120.200">
    <property type="match status" value="1"/>
</dbReference>
<keyword evidence="2" id="KW-0677">Repeat</keyword>
<accession>A0ABY7GC18</accession>
<dbReference type="InterPro" id="IPR013320">
    <property type="entry name" value="ConA-like_dom_sf"/>
</dbReference>
<dbReference type="Pfam" id="PF12661">
    <property type="entry name" value="hEGF"/>
    <property type="match status" value="1"/>
</dbReference>
<dbReference type="SUPFAM" id="SSF57196">
    <property type="entry name" value="EGF/Laminin"/>
    <property type="match status" value="2"/>
</dbReference>
<reference evidence="7" key="1">
    <citation type="submission" date="2022-11" db="EMBL/GenBank/DDBJ databases">
        <title>Centuries of genome instability and evolution in soft-shell clam transmissible cancer (bioRxiv).</title>
        <authorList>
            <person name="Hart S.F.M."/>
            <person name="Yonemitsu M.A."/>
            <person name="Giersch R.M."/>
            <person name="Beal B.F."/>
            <person name="Arriagada G."/>
            <person name="Davis B.W."/>
            <person name="Ostrander E.A."/>
            <person name="Goff S.P."/>
            <person name="Metzger M.J."/>
        </authorList>
    </citation>
    <scope>NUCLEOTIDE SEQUENCE</scope>
    <source>
        <strain evidence="7">MELC-2E11</strain>
        <tissue evidence="7">Siphon/mantle</tissue>
    </source>
</reference>
<dbReference type="InterPro" id="IPR036383">
    <property type="entry name" value="TSP1_rpt_sf"/>
</dbReference>
<feature type="disulfide bond" evidence="4">
    <location>
        <begin position="342"/>
        <end position="351"/>
    </location>
</feature>
<dbReference type="CDD" id="cd00054">
    <property type="entry name" value="EGF_CA"/>
    <property type="match status" value="2"/>
</dbReference>
<dbReference type="SUPFAM" id="SSF49899">
    <property type="entry name" value="Concanavalin A-like lectins/glucanases"/>
    <property type="match status" value="1"/>
</dbReference>
<evidence type="ECO:0000256" key="4">
    <source>
        <dbReference type="PROSITE-ProRule" id="PRU00076"/>
    </source>
</evidence>
<dbReference type="InterPro" id="IPR011641">
    <property type="entry name" value="Tyr-kin_ephrin_A/B_rcpt-like"/>
</dbReference>
<feature type="disulfide bond" evidence="4">
    <location>
        <begin position="304"/>
        <end position="313"/>
    </location>
</feature>
<dbReference type="PANTHER" id="PTHR24033:SF224">
    <property type="entry name" value="C-TYPE LECTIN"/>
    <property type="match status" value="1"/>
</dbReference>
<name>A0ABY7GC18_MYAAR</name>
<sequence>MNVEEADSTNLKTTDVKSVLAACFSHCQGKLSVIIVLLTKQQKGWELCTLTNACPPGYVSANGVLPCSPCDTGNFASTFGSVDCSVCPGPTTTKPDFDLQFSSDSVKSAVATTKQEVMLESNVYLSFWLKCSACYNIFKIYGEFDETIAFLGHANNTVELNWKGCVFTGHIDALEFTKRWQHVVLHLQDDSMTLVLNGHPIISGQNCSTTHMAATNLTLHVGGDGFSGRLTSFNVWDYKPISDDTRNCFSENEGNIFSWKQFADAEGHFAVSISQCDDYDNCQSAPCLNGGTCYDKIESFTCSCMQGFDGVKCEQNIDDCDMNSCQNEATCEDGIDTYICDCGVHYTGEFCEIFVVNGSWSAWGDWGECSVTCGKGQRSRYRQCDNPVPENGGFDCVGENEKVEPCALPDDCIYECNEDPEDPENGAINCSWTSNVTKECFPFCQDGFAFDSDEFLDHIECGPNTGFTWNIRNEDNPKAQIPSCTEAKLAEDNIMRYSGEYEIVNGWSSSADNSSLRPAVKLKVESLVEELDCVVSGTCNVKGLEVVSEVDTASIRKRSLAGMLFVLRLSCSPNAEFRECYDILEQAYNTLQNYVNQTLFAVNVNGVTLDLVHNGTSVEGEVNCSPGTVQIDYFCVPCGSGNYPDDFFCERCPRGTYQDEIGQLDCKPCPDGWTTAGMQTRNISLCNDSFIITGLVVSVFLVFIGVWCNQATCIVEDGQRKSAHIHADTAIPERLGISNMHGVKCIMAKVMLMKMTLLKNQYEGLPDNN</sequence>
<evidence type="ECO:0000256" key="1">
    <source>
        <dbReference type="ARBA" id="ARBA00022536"/>
    </source>
</evidence>
<feature type="domain" description="EGF-like" evidence="6">
    <location>
        <begin position="316"/>
        <end position="352"/>
    </location>
</feature>
<dbReference type="InterPro" id="IPR001881">
    <property type="entry name" value="EGF-like_Ca-bd_dom"/>
</dbReference>
<dbReference type="Proteomes" id="UP001164746">
    <property type="component" value="Chromosome 17"/>
</dbReference>
<keyword evidence="5" id="KW-1133">Transmembrane helix</keyword>
<organism evidence="7 8">
    <name type="scientific">Mya arenaria</name>
    <name type="common">Soft-shell clam</name>
    <dbReference type="NCBI Taxonomy" id="6604"/>
    <lineage>
        <taxon>Eukaryota</taxon>
        <taxon>Metazoa</taxon>
        <taxon>Spiralia</taxon>
        <taxon>Lophotrochozoa</taxon>
        <taxon>Mollusca</taxon>
        <taxon>Bivalvia</taxon>
        <taxon>Autobranchia</taxon>
        <taxon>Heteroconchia</taxon>
        <taxon>Euheterodonta</taxon>
        <taxon>Imparidentia</taxon>
        <taxon>Neoheterodontei</taxon>
        <taxon>Myida</taxon>
        <taxon>Myoidea</taxon>
        <taxon>Myidae</taxon>
        <taxon>Mya</taxon>
    </lineage>
</organism>
<dbReference type="PROSITE" id="PS50092">
    <property type="entry name" value="TSP1"/>
    <property type="match status" value="1"/>
</dbReference>
<dbReference type="InterPro" id="IPR000152">
    <property type="entry name" value="EGF-type_Asp/Asn_hydroxyl_site"/>
</dbReference>
<keyword evidence="8" id="KW-1185">Reference proteome</keyword>
<gene>
    <name evidence="7" type="ORF">MAR_034497</name>
</gene>
<dbReference type="PROSITE" id="PS50026">
    <property type="entry name" value="EGF_3"/>
    <property type="match status" value="2"/>
</dbReference>
<dbReference type="PROSITE" id="PS00010">
    <property type="entry name" value="ASX_HYDROXYL"/>
    <property type="match status" value="2"/>
</dbReference>
<dbReference type="PROSITE" id="PS01187">
    <property type="entry name" value="EGF_CA"/>
    <property type="match status" value="1"/>
</dbReference>
<keyword evidence="5" id="KW-0472">Membrane</keyword>
<dbReference type="PRINTS" id="PR01705">
    <property type="entry name" value="TSP1REPEAT"/>
</dbReference>
<dbReference type="EMBL" id="CP111028">
    <property type="protein sequence ID" value="WAR31955.1"/>
    <property type="molecule type" value="Genomic_DNA"/>
</dbReference>
<dbReference type="Gene3D" id="2.10.50.10">
    <property type="entry name" value="Tumor Necrosis Factor Receptor, subunit A, domain 2"/>
    <property type="match status" value="1"/>
</dbReference>
<evidence type="ECO:0000256" key="2">
    <source>
        <dbReference type="ARBA" id="ARBA00022737"/>
    </source>
</evidence>
<keyword evidence="1 4" id="KW-0245">EGF-like domain</keyword>
<dbReference type="Gene3D" id="2.10.25.10">
    <property type="entry name" value="Laminin"/>
    <property type="match status" value="2"/>
</dbReference>
<dbReference type="InterPro" id="IPR018097">
    <property type="entry name" value="EGF_Ca-bd_CS"/>
</dbReference>
<dbReference type="SMART" id="SM00209">
    <property type="entry name" value="TSP1"/>
    <property type="match status" value="1"/>
</dbReference>
<dbReference type="Pfam" id="PF00008">
    <property type="entry name" value="EGF"/>
    <property type="match status" value="1"/>
</dbReference>
<dbReference type="InterPro" id="IPR000884">
    <property type="entry name" value="TSP1_rpt"/>
</dbReference>
<keyword evidence="3 4" id="KW-1015">Disulfide bond</keyword>